<dbReference type="EMBL" id="UINC01010482">
    <property type="protein sequence ID" value="SVA46602.1"/>
    <property type="molecule type" value="Genomic_DNA"/>
</dbReference>
<proteinExistence type="predicted"/>
<organism evidence="2">
    <name type="scientific">marine metagenome</name>
    <dbReference type="NCBI Taxonomy" id="408172"/>
    <lineage>
        <taxon>unclassified sequences</taxon>
        <taxon>metagenomes</taxon>
        <taxon>ecological metagenomes</taxon>
    </lineage>
</organism>
<keyword evidence="1" id="KW-0472">Membrane</keyword>
<protein>
    <submittedName>
        <fullName evidence="2">Uncharacterized protein</fullName>
    </submittedName>
</protein>
<dbReference type="AlphaFoldDB" id="A0A381W296"/>
<evidence type="ECO:0000256" key="1">
    <source>
        <dbReference type="SAM" id="Phobius"/>
    </source>
</evidence>
<accession>A0A381W296</accession>
<reference evidence="2" key="1">
    <citation type="submission" date="2018-05" db="EMBL/GenBank/DDBJ databases">
        <authorList>
            <person name="Lanie J.A."/>
            <person name="Ng W.-L."/>
            <person name="Kazmierczak K.M."/>
            <person name="Andrzejewski T.M."/>
            <person name="Davidsen T.M."/>
            <person name="Wayne K.J."/>
            <person name="Tettelin H."/>
            <person name="Glass J.I."/>
            <person name="Rusch D."/>
            <person name="Podicherti R."/>
            <person name="Tsui H.-C.T."/>
            <person name="Winkler M.E."/>
        </authorList>
    </citation>
    <scope>NUCLEOTIDE SEQUENCE</scope>
</reference>
<keyword evidence="1" id="KW-1133">Transmembrane helix</keyword>
<gene>
    <name evidence="2" type="ORF">METZ01_LOCUS99456</name>
</gene>
<evidence type="ECO:0000313" key="2">
    <source>
        <dbReference type="EMBL" id="SVA46602.1"/>
    </source>
</evidence>
<keyword evidence="1" id="KW-0812">Transmembrane</keyword>
<feature type="transmembrane region" description="Helical" evidence="1">
    <location>
        <begin position="20"/>
        <end position="41"/>
    </location>
</feature>
<sequence>MDIVEIVFNRDKNDSGGLNAGMMIAIFIILFINILEEFYYLNITVKKTLFHLGNRVLPYYVGTRGFEPPTP</sequence>
<name>A0A381W296_9ZZZZ</name>